<feature type="chain" id="PRO_5047534100" evidence="1">
    <location>
        <begin position="24"/>
        <end position="566"/>
    </location>
</feature>
<protein>
    <submittedName>
        <fullName evidence="3">ABC transporter substrate-binding protein</fullName>
    </submittedName>
</protein>
<comment type="caution">
    <text evidence="3">The sequence shown here is derived from an EMBL/GenBank/DDBJ whole genome shotgun (WGS) entry which is preliminary data.</text>
</comment>
<dbReference type="Gene3D" id="3.10.105.10">
    <property type="entry name" value="Dipeptide-binding Protein, Domain 3"/>
    <property type="match status" value="1"/>
</dbReference>
<evidence type="ECO:0000256" key="1">
    <source>
        <dbReference type="SAM" id="SignalP"/>
    </source>
</evidence>
<feature type="domain" description="Solute-binding protein family 5" evidence="2">
    <location>
        <begin position="88"/>
        <end position="366"/>
    </location>
</feature>
<dbReference type="PANTHER" id="PTHR30290:SF65">
    <property type="entry name" value="MONOACYL PHOSPHATIDYLINOSITOL TETRAMANNOSIDE-BINDING PROTEIN LPQW-RELATED"/>
    <property type="match status" value="1"/>
</dbReference>
<evidence type="ECO:0000313" key="3">
    <source>
        <dbReference type="EMBL" id="MDW4573519.1"/>
    </source>
</evidence>
<dbReference type="InterPro" id="IPR039424">
    <property type="entry name" value="SBP_5"/>
</dbReference>
<evidence type="ECO:0000259" key="2">
    <source>
        <dbReference type="Pfam" id="PF00496"/>
    </source>
</evidence>
<dbReference type="Pfam" id="PF00496">
    <property type="entry name" value="SBP_bac_5"/>
    <property type="match status" value="1"/>
</dbReference>
<feature type="signal peptide" evidence="1">
    <location>
        <begin position="1"/>
        <end position="23"/>
    </location>
</feature>
<dbReference type="Gene3D" id="3.40.190.10">
    <property type="entry name" value="Periplasmic binding protein-like II"/>
    <property type="match status" value="1"/>
</dbReference>
<dbReference type="EMBL" id="JAWQEV010000003">
    <property type="protein sequence ID" value="MDW4573519.1"/>
    <property type="molecule type" value="Genomic_DNA"/>
</dbReference>
<dbReference type="InterPro" id="IPR000914">
    <property type="entry name" value="SBP_5_dom"/>
</dbReference>
<dbReference type="SUPFAM" id="SSF53850">
    <property type="entry name" value="Periplasmic binding protein-like II"/>
    <property type="match status" value="1"/>
</dbReference>
<dbReference type="PROSITE" id="PS51257">
    <property type="entry name" value="PROKAR_LIPOPROTEIN"/>
    <property type="match status" value="1"/>
</dbReference>
<proteinExistence type="predicted"/>
<dbReference type="RefSeq" id="WP_318354019.1">
    <property type="nucleotide sequence ID" value="NZ_JAWQEV010000003.1"/>
</dbReference>
<reference evidence="3 4" key="1">
    <citation type="submission" date="2023-11" db="EMBL/GenBank/DDBJ databases">
        <title>Draft genome sequence of Microbacterium arthrosphaerae JCM 30492.</title>
        <authorList>
            <person name="Zhang G."/>
            <person name="Ding Y."/>
        </authorList>
    </citation>
    <scope>NUCLEOTIDE SEQUENCE [LARGE SCALE GENOMIC DNA]</scope>
    <source>
        <strain evidence="3 4">JCM 30492</strain>
    </source>
</reference>
<keyword evidence="4" id="KW-1185">Reference proteome</keyword>
<dbReference type="Gene3D" id="3.90.76.10">
    <property type="entry name" value="Dipeptide-binding Protein, Domain 1"/>
    <property type="match status" value="1"/>
</dbReference>
<evidence type="ECO:0000313" key="4">
    <source>
        <dbReference type="Proteomes" id="UP001283109"/>
    </source>
</evidence>
<keyword evidence="1" id="KW-0732">Signal</keyword>
<dbReference type="PANTHER" id="PTHR30290">
    <property type="entry name" value="PERIPLASMIC BINDING COMPONENT OF ABC TRANSPORTER"/>
    <property type="match status" value="1"/>
</dbReference>
<dbReference type="Proteomes" id="UP001283109">
    <property type="component" value="Unassembled WGS sequence"/>
</dbReference>
<sequence length="566" mass="58078">MASHRLATAAGLALLLSGLAACAPGLPATVVPGTHVTVGWSEELTSLNASAAPTPGNIDVAAATRGGFGRTIDGAFVPDESFGKVSIVSDDPFTVRYDLAEPVWSDGIPLDAADLALAWAAVAGRLGDDESTPPADAETDSQALTTLDEFGRAIEITFPEPAIDWQSAVTAPVPAHVVGRLAFGIDDAMEAKQAVIRAVQEEDASALAEIADVWATGFEVTEKSEIGGDLLLSSGPFRVEQVEREAEGQTVTLVPNPSYRGAATPQVARVDLVPSGGDPVAAVGDLLDVAQVAPTAENRATIRDLERREFGVQTTHDGHVWTVLLDPAGVFADPAARTAFLRTVPARAMLENGGGEWSSAYTATTSVTTAPDSAAHQIVSEDSGFAAVLGSPSSEPEVEREAAGVAAGSRVCVLYDRGSAFAAGAFAALRDAVAEAGWNAVDCGSDDVDAAIGQRGWDAAIARVPIAQTPAELAEQWGSGSEGSLTTHADADRDALIAQLARTVDVFDARELLAQIEATIVRAAVARPLAVDPRLTLVDPGVAGVSAPDGAVAPLLGGAAQWSVVP</sequence>
<accession>A0ABU4H2F3</accession>
<name>A0ABU4H2F3_9MICO</name>
<gene>
    <name evidence="3" type="ORF">R8Z58_12115</name>
</gene>
<organism evidence="3 4">
    <name type="scientific">Microbacterium arthrosphaerae</name>
    <dbReference type="NCBI Taxonomy" id="792652"/>
    <lineage>
        <taxon>Bacteria</taxon>
        <taxon>Bacillati</taxon>
        <taxon>Actinomycetota</taxon>
        <taxon>Actinomycetes</taxon>
        <taxon>Micrococcales</taxon>
        <taxon>Microbacteriaceae</taxon>
        <taxon>Microbacterium</taxon>
    </lineage>
</organism>